<name>A0AAW0MZZ3_9GOBI</name>
<dbReference type="Pfam" id="PF13843">
    <property type="entry name" value="DDE_Tnp_1_7"/>
    <property type="match status" value="1"/>
</dbReference>
<gene>
    <name evidence="3" type="ORF">WMY93_028395</name>
</gene>
<evidence type="ECO:0000313" key="4">
    <source>
        <dbReference type="Proteomes" id="UP001460270"/>
    </source>
</evidence>
<evidence type="ECO:0000256" key="1">
    <source>
        <dbReference type="SAM" id="MobiDB-lite"/>
    </source>
</evidence>
<dbReference type="EMBL" id="JBBPFD010000021">
    <property type="protein sequence ID" value="KAK7882221.1"/>
    <property type="molecule type" value="Genomic_DNA"/>
</dbReference>
<sequence length="651" mass="74871">MADAQTNTEEALKEEPELKVIKEEEEDVEVHHHHHFTRKRRKTVVEANGETPSSTSKTSTCSSTSGETRAKQKKRGRKRTKESQEEQEEQRQVKAEPEPWWANNEDSGPECEALEPGAYFDDSEDDTCNRESRSSGDEQLKWQTRSAPDTQPPALKFKPARTPGPAVSRSSSWTPLSLFQVFFSSSVVGKIVTNTNKNAAYMKHTTTMKNMRSWTNITVKDFYIHLATILYTSLVKLPEEGDYWRECFPFGLSFPGKTWSRNQFQRIKRALSLCDPEKDEENESKRDTPEYDKLFKIKPFFNEMVNACKSHFQPHSNICINERIVTKNQPLTFGFALFALADSQTGYTWNLHIYTGKTAETRKQSVAQTAVAKLLPVSLLGSGFTLYTDSLFSSPNLFKELREKNIGCCGILNKHHPEFPKTSQNDFPSPASRGDIRWIRKDRLLFVKWIDTREVSMCSTVHEAFTGQVMKRPVREAKGMVAKQFSCPDAVADFNRHMIVPDKNGPLQSYGLVPRKRLSPRWHKALFYYLLDLAVVNSFVLYKELAKLKNNVKDVTEKQFREDLCRELLRFGTGADPDTLVEPSKPSKPSEPSDPAFGCPLYYNDSNVEDERKRCRRCHKKTLLYCEKCEVPLCLFSKRNCFREWHIENQD</sequence>
<dbReference type="InterPro" id="IPR029526">
    <property type="entry name" value="PGBD"/>
</dbReference>
<organism evidence="3 4">
    <name type="scientific">Mugilogobius chulae</name>
    <name type="common">yellowstripe goby</name>
    <dbReference type="NCBI Taxonomy" id="88201"/>
    <lineage>
        <taxon>Eukaryota</taxon>
        <taxon>Metazoa</taxon>
        <taxon>Chordata</taxon>
        <taxon>Craniata</taxon>
        <taxon>Vertebrata</taxon>
        <taxon>Euteleostomi</taxon>
        <taxon>Actinopterygii</taxon>
        <taxon>Neopterygii</taxon>
        <taxon>Teleostei</taxon>
        <taxon>Neoteleostei</taxon>
        <taxon>Acanthomorphata</taxon>
        <taxon>Gobiaria</taxon>
        <taxon>Gobiiformes</taxon>
        <taxon>Gobioidei</taxon>
        <taxon>Gobiidae</taxon>
        <taxon>Gobionellinae</taxon>
        <taxon>Mugilogobius</taxon>
    </lineage>
</organism>
<evidence type="ECO:0000313" key="3">
    <source>
        <dbReference type="EMBL" id="KAK7882221.1"/>
    </source>
</evidence>
<feature type="region of interest" description="Disordered" evidence="1">
    <location>
        <begin position="575"/>
        <end position="598"/>
    </location>
</feature>
<feature type="compositionally biased region" description="Low complexity" evidence="1">
    <location>
        <begin position="51"/>
        <end position="65"/>
    </location>
</feature>
<reference evidence="4" key="1">
    <citation type="submission" date="2024-04" db="EMBL/GenBank/DDBJ databases">
        <title>Salinicola lusitanus LLJ914,a marine bacterium isolated from the Okinawa Trough.</title>
        <authorList>
            <person name="Li J."/>
        </authorList>
    </citation>
    <scope>NUCLEOTIDE SEQUENCE [LARGE SCALE GENOMIC DNA]</scope>
</reference>
<comment type="caution">
    <text evidence="3">The sequence shown here is derived from an EMBL/GenBank/DDBJ whole genome shotgun (WGS) entry which is preliminary data.</text>
</comment>
<feature type="region of interest" description="Disordered" evidence="1">
    <location>
        <begin position="1"/>
        <end position="169"/>
    </location>
</feature>
<accession>A0AAW0MZZ3</accession>
<evidence type="ECO:0000259" key="2">
    <source>
        <dbReference type="Pfam" id="PF13843"/>
    </source>
</evidence>
<keyword evidence="4" id="KW-1185">Reference proteome</keyword>
<feature type="compositionally biased region" description="Basic residues" evidence="1">
    <location>
        <begin position="31"/>
        <end position="42"/>
    </location>
</feature>
<dbReference type="AlphaFoldDB" id="A0AAW0MZZ3"/>
<feature type="compositionally biased region" description="Basic and acidic residues" evidence="1">
    <location>
        <begin position="81"/>
        <end position="97"/>
    </location>
</feature>
<feature type="compositionally biased region" description="Basic and acidic residues" evidence="1">
    <location>
        <begin position="127"/>
        <end position="140"/>
    </location>
</feature>
<dbReference type="Proteomes" id="UP001460270">
    <property type="component" value="Unassembled WGS sequence"/>
</dbReference>
<feature type="domain" description="PiggyBac transposable element-derived protein" evidence="2">
    <location>
        <begin position="174"/>
        <end position="539"/>
    </location>
</feature>
<proteinExistence type="predicted"/>
<protein>
    <recommendedName>
        <fullName evidence="2">PiggyBac transposable element-derived protein domain-containing protein</fullName>
    </recommendedName>
</protein>
<dbReference type="PANTHER" id="PTHR46599:SF3">
    <property type="entry name" value="PIGGYBAC TRANSPOSABLE ELEMENT-DERIVED PROTEIN 4"/>
    <property type="match status" value="1"/>
</dbReference>
<dbReference type="PANTHER" id="PTHR46599">
    <property type="entry name" value="PIGGYBAC TRANSPOSABLE ELEMENT-DERIVED PROTEIN 4"/>
    <property type="match status" value="1"/>
</dbReference>
<feature type="compositionally biased region" description="Basic and acidic residues" evidence="1">
    <location>
        <begin position="10"/>
        <end position="22"/>
    </location>
</feature>
<feature type="compositionally biased region" description="Basic residues" evidence="1">
    <location>
        <begin position="71"/>
        <end position="80"/>
    </location>
</feature>